<dbReference type="NCBIfam" id="TIGR00254">
    <property type="entry name" value="GGDEF"/>
    <property type="match status" value="1"/>
</dbReference>
<feature type="transmembrane region" description="Helical" evidence="1">
    <location>
        <begin position="122"/>
        <end position="140"/>
    </location>
</feature>
<evidence type="ECO:0000313" key="4">
    <source>
        <dbReference type="Proteomes" id="UP000321484"/>
    </source>
</evidence>
<evidence type="ECO:0000259" key="2">
    <source>
        <dbReference type="PROSITE" id="PS50887"/>
    </source>
</evidence>
<protein>
    <recommendedName>
        <fullName evidence="2">GGDEF domain-containing protein</fullName>
    </recommendedName>
</protein>
<evidence type="ECO:0000256" key="1">
    <source>
        <dbReference type="SAM" id="Phobius"/>
    </source>
</evidence>
<dbReference type="GO" id="GO:0043709">
    <property type="term" value="P:cell adhesion involved in single-species biofilm formation"/>
    <property type="evidence" value="ECO:0007669"/>
    <property type="project" value="TreeGrafter"/>
</dbReference>
<dbReference type="SUPFAM" id="SSF55073">
    <property type="entry name" value="Nucleotide cyclase"/>
    <property type="match status" value="1"/>
</dbReference>
<dbReference type="PANTHER" id="PTHR45138">
    <property type="entry name" value="REGULATORY COMPONENTS OF SENSORY TRANSDUCTION SYSTEM"/>
    <property type="match status" value="1"/>
</dbReference>
<dbReference type="Gene3D" id="3.30.70.270">
    <property type="match status" value="1"/>
</dbReference>
<feature type="transmembrane region" description="Helical" evidence="1">
    <location>
        <begin position="20"/>
        <end position="41"/>
    </location>
</feature>
<dbReference type="Proteomes" id="UP000321484">
    <property type="component" value="Unassembled WGS sequence"/>
</dbReference>
<dbReference type="RefSeq" id="WP_146819211.1">
    <property type="nucleotide sequence ID" value="NZ_BJYK01000001.1"/>
</dbReference>
<accession>A0A511YWA1</accession>
<dbReference type="GO" id="GO:0005886">
    <property type="term" value="C:plasma membrane"/>
    <property type="evidence" value="ECO:0007669"/>
    <property type="project" value="TreeGrafter"/>
</dbReference>
<dbReference type="SMART" id="SM00267">
    <property type="entry name" value="GGDEF"/>
    <property type="match status" value="1"/>
</dbReference>
<dbReference type="PROSITE" id="PS50887">
    <property type="entry name" value="GGDEF"/>
    <property type="match status" value="1"/>
</dbReference>
<name>A0A511YWA1_9CELL</name>
<keyword evidence="1" id="KW-0472">Membrane</keyword>
<dbReference type="InterPro" id="IPR000160">
    <property type="entry name" value="GGDEF_dom"/>
</dbReference>
<dbReference type="PANTHER" id="PTHR45138:SF9">
    <property type="entry name" value="DIGUANYLATE CYCLASE DGCM-RELATED"/>
    <property type="match status" value="1"/>
</dbReference>
<dbReference type="Pfam" id="PF00990">
    <property type="entry name" value="GGDEF"/>
    <property type="match status" value="1"/>
</dbReference>
<reference evidence="3 4" key="1">
    <citation type="submission" date="2019-07" db="EMBL/GenBank/DDBJ databases">
        <title>Whole genome shotgun sequence of Actinotalea fermentans NBRC 105374.</title>
        <authorList>
            <person name="Hosoyama A."/>
            <person name="Uohara A."/>
            <person name="Ohji S."/>
            <person name="Ichikawa N."/>
        </authorList>
    </citation>
    <scope>NUCLEOTIDE SEQUENCE [LARGE SCALE GENOMIC DNA]</scope>
    <source>
        <strain evidence="3 4">NBRC 105374</strain>
    </source>
</reference>
<feature type="transmembrane region" description="Helical" evidence="1">
    <location>
        <begin position="97"/>
        <end position="115"/>
    </location>
</feature>
<dbReference type="AlphaFoldDB" id="A0A511YWA1"/>
<keyword evidence="1" id="KW-1133">Transmembrane helix</keyword>
<dbReference type="EMBL" id="BJYK01000001">
    <property type="protein sequence ID" value="GEN79484.1"/>
    <property type="molecule type" value="Genomic_DNA"/>
</dbReference>
<feature type="domain" description="GGDEF" evidence="2">
    <location>
        <begin position="204"/>
        <end position="327"/>
    </location>
</feature>
<feature type="transmembrane region" description="Helical" evidence="1">
    <location>
        <begin position="73"/>
        <end position="91"/>
    </location>
</feature>
<gene>
    <name evidence="3" type="ORF">AFE02nite_12180</name>
</gene>
<keyword evidence="4" id="KW-1185">Reference proteome</keyword>
<dbReference type="GO" id="GO:1902201">
    <property type="term" value="P:negative regulation of bacterial-type flagellum-dependent cell motility"/>
    <property type="evidence" value="ECO:0007669"/>
    <property type="project" value="TreeGrafter"/>
</dbReference>
<evidence type="ECO:0000313" key="3">
    <source>
        <dbReference type="EMBL" id="GEN79484.1"/>
    </source>
</evidence>
<comment type="caution">
    <text evidence="3">The sequence shown here is derived from an EMBL/GenBank/DDBJ whole genome shotgun (WGS) entry which is preliminary data.</text>
</comment>
<sequence>MPARSPIAPMRLARREEARVLAHACAIAGAVTALTVLAPFSPTAPRALGAALTLVALGLWAALILGADRVRAWQLHAVLATATVLVTVALGASTTPFGALVGAVAYVWIAIFSGVYHRTTVLLRYLGGVTVGLAVGFWHAGTPSWPQAWAFLAATFVAVALVLNRRVSALRREAMTDPLTGAFTRRAFERAAELDMARASRIGMPLTLAVIDLDDFKLVNDAHGHARGDEVLVGLTQAWQATLPRDVLLGRRGGDEFVLLFPGRTLAEAENEVRALSDDLCGWSTGLAQWDGGRDLADLFAAADADLYASKRGETAAGRASSSAGGMGSEPAAL</sequence>
<keyword evidence="1" id="KW-0812">Transmembrane</keyword>
<dbReference type="OrthoDB" id="23692at2"/>
<feature type="transmembrane region" description="Helical" evidence="1">
    <location>
        <begin position="146"/>
        <end position="163"/>
    </location>
</feature>
<dbReference type="InterPro" id="IPR029787">
    <property type="entry name" value="Nucleotide_cyclase"/>
</dbReference>
<proteinExistence type="predicted"/>
<dbReference type="CDD" id="cd01949">
    <property type="entry name" value="GGDEF"/>
    <property type="match status" value="1"/>
</dbReference>
<dbReference type="InterPro" id="IPR043128">
    <property type="entry name" value="Rev_trsase/Diguanyl_cyclase"/>
</dbReference>
<feature type="transmembrane region" description="Helical" evidence="1">
    <location>
        <begin position="47"/>
        <end position="66"/>
    </location>
</feature>
<dbReference type="GO" id="GO:0052621">
    <property type="term" value="F:diguanylate cyclase activity"/>
    <property type="evidence" value="ECO:0007669"/>
    <property type="project" value="TreeGrafter"/>
</dbReference>
<dbReference type="InterPro" id="IPR050469">
    <property type="entry name" value="Diguanylate_Cyclase"/>
</dbReference>
<organism evidence="3 4">
    <name type="scientific">Actinotalea fermentans</name>
    <dbReference type="NCBI Taxonomy" id="43671"/>
    <lineage>
        <taxon>Bacteria</taxon>
        <taxon>Bacillati</taxon>
        <taxon>Actinomycetota</taxon>
        <taxon>Actinomycetes</taxon>
        <taxon>Micrococcales</taxon>
        <taxon>Cellulomonadaceae</taxon>
        <taxon>Actinotalea</taxon>
    </lineage>
</organism>